<evidence type="ECO:0000313" key="3">
    <source>
        <dbReference type="Proteomes" id="UP000280296"/>
    </source>
</evidence>
<evidence type="ECO:0008006" key="4">
    <source>
        <dbReference type="Google" id="ProtNLM"/>
    </source>
</evidence>
<accession>A0A432MS89</accession>
<keyword evidence="3" id="KW-1185">Reference proteome</keyword>
<evidence type="ECO:0000256" key="1">
    <source>
        <dbReference type="SAM" id="Phobius"/>
    </source>
</evidence>
<feature type="transmembrane region" description="Helical" evidence="1">
    <location>
        <begin position="97"/>
        <end position="122"/>
    </location>
</feature>
<keyword evidence="1" id="KW-1133">Transmembrane helix</keyword>
<dbReference type="EMBL" id="RYZH01000001">
    <property type="protein sequence ID" value="RUL89788.1"/>
    <property type="molecule type" value="Genomic_DNA"/>
</dbReference>
<reference evidence="2 3" key="1">
    <citation type="submission" date="2018-12" db="EMBL/GenBank/DDBJ databases">
        <authorList>
            <person name="Toschakov S.V."/>
        </authorList>
    </citation>
    <scope>NUCLEOTIDE SEQUENCE [LARGE SCALE GENOMIC DNA]</scope>
    <source>
        <strain evidence="2 3">GM2012</strain>
    </source>
</reference>
<dbReference type="AlphaFoldDB" id="A0A432MS89"/>
<proteinExistence type="predicted"/>
<keyword evidence="1" id="KW-0812">Transmembrane</keyword>
<dbReference type="Proteomes" id="UP000280296">
    <property type="component" value="Unassembled WGS sequence"/>
</dbReference>
<evidence type="ECO:0000313" key="2">
    <source>
        <dbReference type="EMBL" id="RUL89788.1"/>
    </source>
</evidence>
<name>A0A432MS89_9BACT</name>
<dbReference type="OrthoDB" id="212532at2"/>
<dbReference type="RefSeq" id="WP_126723463.1">
    <property type="nucleotide sequence ID" value="NZ_RYZH01000001.1"/>
</dbReference>
<gene>
    <name evidence="2" type="ORF">TsocGM_01095</name>
</gene>
<keyword evidence="1" id="KW-0472">Membrane</keyword>
<organism evidence="2 3">
    <name type="scientific">Tautonia sociabilis</name>
    <dbReference type="NCBI Taxonomy" id="2080755"/>
    <lineage>
        <taxon>Bacteria</taxon>
        <taxon>Pseudomonadati</taxon>
        <taxon>Planctomycetota</taxon>
        <taxon>Planctomycetia</taxon>
        <taxon>Isosphaerales</taxon>
        <taxon>Isosphaeraceae</taxon>
        <taxon>Tautonia</taxon>
    </lineage>
</organism>
<reference evidence="2 3" key="2">
    <citation type="submission" date="2019-01" db="EMBL/GenBank/DDBJ databases">
        <title>Tautonia sociabilis, a novel thermotolerant planctomycete of Isosphaeraceae family, isolated from a 4000 m deep subterranean habitat.</title>
        <authorList>
            <person name="Kovaleva O.L."/>
            <person name="Elcheninov A.G."/>
            <person name="Van Heerden E."/>
            <person name="Toshchakov S.V."/>
            <person name="Novikov A."/>
            <person name="Bonch-Osmolovskaya E.A."/>
            <person name="Kublanov I.V."/>
        </authorList>
    </citation>
    <scope>NUCLEOTIDE SEQUENCE [LARGE SCALE GENOMIC DNA]</scope>
    <source>
        <strain evidence="2 3">GM2012</strain>
    </source>
</reference>
<sequence length="165" mass="18023">MAAEQLRLTAEERADLVAYLDGELPADRASALAEKLTRSVSGRREIEALETSWNLLDLLPRPRAGSDFTDRTLTLVAEAPAADDRLVGAARRTMARLLALLAVAASIGLGGAVGYSVARWLIPDRTSRLARDLTIAERLDAYRAVGDLEFLRRLDETTLFKEASD</sequence>
<protein>
    <recommendedName>
        <fullName evidence="4">Zinc-finger domain-containing protein</fullName>
    </recommendedName>
</protein>
<comment type="caution">
    <text evidence="2">The sequence shown here is derived from an EMBL/GenBank/DDBJ whole genome shotgun (WGS) entry which is preliminary data.</text>
</comment>